<proteinExistence type="predicted"/>
<dbReference type="Gene3D" id="1.20.58.160">
    <property type="match status" value="1"/>
</dbReference>
<evidence type="ECO:0000313" key="4">
    <source>
        <dbReference type="WBParaSite" id="SSLN_0000618201-mRNA-1"/>
    </source>
</evidence>
<keyword evidence="3" id="KW-1185">Reference proteome</keyword>
<dbReference type="AlphaFoldDB" id="A0A183SP41"/>
<protein>
    <submittedName>
        <fullName evidence="4">GAT domain-containing protein</fullName>
    </submittedName>
</protein>
<evidence type="ECO:0000313" key="3">
    <source>
        <dbReference type="Proteomes" id="UP000275846"/>
    </source>
</evidence>
<dbReference type="OrthoDB" id="2018246at2759"/>
<dbReference type="Proteomes" id="UP000275846">
    <property type="component" value="Unassembled WGS sequence"/>
</dbReference>
<sequence length="310" mass="34720">MDGPLPPLQVLEAPRSAQRPAAANTRITYLMRAIRHDLDLTYLDLPAFEALLQGLSCNPPDSVTLKQLQTTADRLEGLQRRLEAYIGPLSEGMDPNSRSIQEEEATLDELIRVNEQINEGIQNFQSFERMRCREEEEESRKALESNSAVANSEAVVGTRTAQPSATQAPWPAASSSLPPPLANTAHAHLAETNNVPRVTIQRTLFQAREILQQFQMLQRDKRKGSAQVINETPTEEFRAAFDRLEGMQKKVLELINEVVSAGIAEEDETVLANLMSVKDELMHCVERYQRAARGDQDCVRFHVHLLNALS</sequence>
<dbReference type="WBParaSite" id="SSLN_0000618201-mRNA-1">
    <property type="protein sequence ID" value="SSLN_0000618201-mRNA-1"/>
    <property type="gene ID" value="SSLN_0000618201"/>
</dbReference>
<organism evidence="4">
    <name type="scientific">Schistocephalus solidus</name>
    <name type="common">Tapeworm</name>
    <dbReference type="NCBI Taxonomy" id="70667"/>
    <lineage>
        <taxon>Eukaryota</taxon>
        <taxon>Metazoa</taxon>
        <taxon>Spiralia</taxon>
        <taxon>Lophotrochozoa</taxon>
        <taxon>Platyhelminthes</taxon>
        <taxon>Cestoda</taxon>
        <taxon>Eucestoda</taxon>
        <taxon>Diphyllobothriidea</taxon>
        <taxon>Diphyllobothriidae</taxon>
        <taxon>Schistocephalus</taxon>
    </lineage>
</organism>
<name>A0A183SP41_SCHSO</name>
<reference evidence="2 3" key="2">
    <citation type="submission" date="2018-11" db="EMBL/GenBank/DDBJ databases">
        <authorList>
            <consortium name="Pathogen Informatics"/>
        </authorList>
    </citation>
    <scope>NUCLEOTIDE SEQUENCE [LARGE SCALE GENOMIC DNA]</scope>
    <source>
        <strain evidence="2 3">NST_G2</strain>
    </source>
</reference>
<evidence type="ECO:0000313" key="2">
    <source>
        <dbReference type="EMBL" id="VDL92374.1"/>
    </source>
</evidence>
<feature type="region of interest" description="Disordered" evidence="1">
    <location>
        <begin position="138"/>
        <end position="175"/>
    </location>
</feature>
<reference evidence="4" key="1">
    <citation type="submission" date="2016-06" db="UniProtKB">
        <authorList>
            <consortium name="WormBaseParasite"/>
        </authorList>
    </citation>
    <scope>IDENTIFICATION</scope>
</reference>
<dbReference type="InterPro" id="IPR038425">
    <property type="entry name" value="GAT_sf"/>
</dbReference>
<dbReference type="SUPFAM" id="SSF89009">
    <property type="entry name" value="GAT-like domain"/>
    <property type="match status" value="1"/>
</dbReference>
<gene>
    <name evidence="2" type="ORF">SSLN_LOCUS5989</name>
</gene>
<accession>A0A183SP41</accession>
<evidence type="ECO:0000256" key="1">
    <source>
        <dbReference type="SAM" id="MobiDB-lite"/>
    </source>
</evidence>
<dbReference type="EMBL" id="UYSU01033492">
    <property type="protein sequence ID" value="VDL92374.1"/>
    <property type="molecule type" value="Genomic_DNA"/>
</dbReference>